<dbReference type="PANTHER" id="PTHR45138:SF9">
    <property type="entry name" value="DIGUANYLATE CYCLASE DGCM-RELATED"/>
    <property type="match status" value="1"/>
</dbReference>
<evidence type="ECO:0000256" key="4">
    <source>
        <dbReference type="SAM" id="Phobius"/>
    </source>
</evidence>
<keyword evidence="4" id="KW-1133">Transmembrane helix</keyword>
<keyword evidence="4" id="KW-0472">Membrane</keyword>
<dbReference type="InterPro" id="IPR000160">
    <property type="entry name" value="GGDEF_dom"/>
</dbReference>
<gene>
    <name evidence="6" type="ORF">FHW12_000128</name>
</gene>
<dbReference type="InterPro" id="IPR019734">
    <property type="entry name" value="TPR_rpt"/>
</dbReference>
<dbReference type="Proteomes" id="UP000550401">
    <property type="component" value="Unassembled WGS sequence"/>
</dbReference>
<dbReference type="EMBL" id="JACGXL010000001">
    <property type="protein sequence ID" value="MBA8885937.1"/>
    <property type="molecule type" value="Genomic_DNA"/>
</dbReference>
<evidence type="ECO:0000313" key="7">
    <source>
        <dbReference type="Proteomes" id="UP000550401"/>
    </source>
</evidence>
<comment type="cofactor">
    <cofactor evidence="1">
        <name>Mg(2+)</name>
        <dbReference type="ChEBI" id="CHEBI:18420"/>
    </cofactor>
</comment>
<dbReference type="AlphaFoldDB" id="A0A839ENU6"/>
<dbReference type="SMART" id="SM00028">
    <property type="entry name" value="TPR"/>
    <property type="match status" value="4"/>
</dbReference>
<dbReference type="PANTHER" id="PTHR45138">
    <property type="entry name" value="REGULATORY COMPONENTS OF SENSORY TRANSDUCTION SYSTEM"/>
    <property type="match status" value="1"/>
</dbReference>
<dbReference type="InterPro" id="IPR043128">
    <property type="entry name" value="Rev_trsase/Diguanyl_cyclase"/>
</dbReference>
<feature type="transmembrane region" description="Helical" evidence="4">
    <location>
        <begin position="443"/>
        <end position="460"/>
    </location>
</feature>
<dbReference type="PROSITE" id="PS50887">
    <property type="entry name" value="GGDEF"/>
    <property type="match status" value="1"/>
</dbReference>
<dbReference type="SUPFAM" id="SSF48452">
    <property type="entry name" value="TPR-like"/>
    <property type="match status" value="2"/>
</dbReference>
<dbReference type="RefSeq" id="WP_182529060.1">
    <property type="nucleotide sequence ID" value="NZ_JACGXL010000001.1"/>
</dbReference>
<organism evidence="6 7">
    <name type="scientific">Dokdonella fugitiva</name>
    <dbReference type="NCBI Taxonomy" id="328517"/>
    <lineage>
        <taxon>Bacteria</taxon>
        <taxon>Pseudomonadati</taxon>
        <taxon>Pseudomonadota</taxon>
        <taxon>Gammaproteobacteria</taxon>
        <taxon>Lysobacterales</taxon>
        <taxon>Rhodanobacteraceae</taxon>
        <taxon>Dokdonella</taxon>
    </lineage>
</organism>
<dbReference type="Pfam" id="PF00990">
    <property type="entry name" value="GGDEF"/>
    <property type="match status" value="1"/>
</dbReference>
<accession>A0A839ENU6</accession>
<dbReference type="EC" id="2.7.7.65" evidence="2"/>
<reference evidence="6 7" key="1">
    <citation type="submission" date="2020-07" db="EMBL/GenBank/DDBJ databases">
        <title>Genomic Encyclopedia of Type Strains, Phase IV (KMG-V): Genome sequencing to study the core and pangenomes of soil and plant-associated prokaryotes.</title>
        <authorList>
            <person name="Whitman W."/>
        </authorList>
    </citation>
    <scope>NUCLEOTIDE SEQUENCE [LARGE SCALE GENOMIC DNA]</scope>
    <source>
        <strain evidence="6 7">RH2WT43</strain>
    </source>
</reference>
<evidence type="ECO:0000256" key="3">
    <source>
        <dbReference type="ARBA" id="ARBA00034247"/>
    </source>
</evidence>
<evidence type="ECO:0000256" key="2">
    <source>
        <dbReference type="ARBA" id="ARBA00012528"/>
    </source>
</evidence>
<keyword evidence="4" id="KW-0812">Transmembrane</keyword>
<dbReference type="CDD" id="cd01949">
    <property type="entry name" value="GGDEF"/>
    <property type="match status" value="1"/>
</dbReference>
<proteinExistence type="predicted"/>
<feature type="domain" description="GGDEF" evidence="5">
    <location>
        <begin position="534"/>
        <end position="670"/>
    </location>
</feature>
<dbReference type="NCBIfam" id="TIGR00254">
    <property type="entry name" value="GGDEF"/>
    <property type="match status" value="1"/>
</dbReference>
<evidence type="ECO:0000259" key="5">
    <source>
        <dbReference type="PROSITE" id="PS50887"/>
    </source>
</evidence>
<evidence type="ECO:0000256" key="1">
    <source>
        <dbReference type="ARBA" id="ARBA00001946"/>
    </source>
</evidence>
<dbReference type="Gene3D" id="3.30.70.270">
    <property type="match status" value="1"/>
</dbReference>
<keyword evidence="7" id="KW-1185">Reference proteome</keyword>
<dbReference type="GO" id="GO:0043709">
    <property type="term" value="P:cell adhesion involved in single-species biofilm formation"/>
    <property type="evidence" value="ECO:0007669"/>
    <property type="project" value="TreeGrafter"/>
</dbReference>
<dbReference type="Gene3D" id="1.25.40.10">
    <property type="entry name" value="Tetratricopeptide repeat domain"/>
    <property type="match status" value="2"/>
</dbReference>
<dbReference type="SUPFAM" id="SSF55073">
    <property type="entry name" value="Nucleotide cyclase"/>
    <property type="match status" value="1"/>
</dbReference>
<dbReference type="GO" id="GO:0052621">
    <property type="term" value="F:diguanylate cyclase activity"/>
    <property type="evidence" value="ECO:0007669"/>
    <property type="project" value="UniProtKB-EC"/>
</dbReference>
<comment type="caution">
    <text evidence="6">The sequence shown here is derived from an EMBL/GenBank/DDBJ whole genome shotgun (WGS) entry which is preliminary data.</text>
</comment>
<dbReference type="GO" id="GO:0005886">
    <property type="term" value="C:plasma membrane"/>
    <property type="evidence" value="ECO:0007669"/>
    <property type="project" value="TreeGrafter"/>
</dbReference>
<name>A0A839ENU6_9GAMM</name>
<comment type="catalytic activity">
    <reaction evidence="3">
        <text>2 GTP = 3',3'-c-di-GMP + 2 diphosphate</text>
        <dbReference type="Rhea" id="RHEA:24898"/>
        <dbReference type="ChEBI" id="CHEBI:33019"/>
        <dbReference type="ChEBI" id="CHEBI:37565"/>
        <dbReference type="ChEBI" id="CHEBI:58805"/>
        <dbReference type="EC" id="2.7.7.65"/>
    </reaction>
</comment>
<evidence type="ECO:0000313" key="6">
    <source>
        <dbReference type="EMBL" id="MBA8885937.1"/>
    </source>
</evidence>
<dbReference type="FunFam" id="3.30.70.270:FF:000001">
    <property type="entry name" value="Diguanylate cyclase domain protein"/>
    <property type="match status" value="1"/>
</dbReference>
<dbReference type="GO" id="GO:1902201">
    <property type="term" value="P:negative regulation of bacterial-type flagellum-dependent cell motility"/>
    <property type="evidence" value="ECO:0007669"/>
    <property type="project" value="TreeGrafter"/>
</dbReference>
<dbReference type="InterPro" id="IPR050469">
    <property type="entry name" value="Diguanylate_Cyclase"/>
</dbReference>
<dbReference type="SMART" id="SM00267">
    <property type="entry name" value="GGDEF"/>
    <property type="match status" value="1"/>
</dbReference>
<dbReference type="Pfam" id="PF13424">
    <property type="entry name" value="TPR_12"/>
    <property type="match status" value="1"/>
</dbReference>
<sequence>MAEEYPLARVVTGSRQIAAAVDATLADDTTVRLADAIGGPWARQQLLATAGDICSALDLPDVANRLWTRALPAAQQRGDIAATIMLTTLVAQSSLALGDYERSRELADRLRVLAHRHGDVSAEAQAENALGVLERRSGRLDEAVAHQQRSLDLFKSAGNGIGAMRALSDLGTIWRDRGDFAQALDAQLESVAERERSGDRLSNVYRNLALLYREIEDTAASRAYFERATEAAIRSGVPSMYSSVTGAYSSLLNDIEDYAGARKAAEEALAIDTALGDRPHQGFEHLELGRALLGAKQTVAAVEHFDRALSIGRELGQRELVARSLLHQTEIALSQREYLRARGLIDEAIAGLEATRLRPQLAQAYTLREQLARAEHDDAEALRYAHKSAAAREELIGIRASRQLSALEVRHARSDADQRLAMLAKDNELQSARLQAQAVQRRFGAIALAGLALALLALIWRYRGVRRLNRALELRSVEIERQRAALGEANTRLEQQAAELYQAATTDWLTGVSNRRDVLERIERALRESRAAGDEFAVLLVDFDHFKQINDLRGHLLGDRALTIGAHAMRDCLDEGDLLGRFGGEEFIAAIRARTPADVMAAAERMRTHVAGQLAWLMPELRGIATVSIGIAFLCDTGNDSDVAALLEAADRALYAAKHDGRNRVHRYAA</sequence>
<protein>
    <recommendedName>
        <fullName evidence="2">diguanylate cyclase</fullName>
        <ecNumber evidence="2">2.7.7.65</ecNumber>
    </recommendedName>
</protein>
<dbReference type="InterPro" id="IPR011990">
    <property type="entry name" value="TPR-like_helical_dom_sf"/>
</dbReference>
<dbReference type="InterPro" id="IPR029787">
    <property type="entry name" value="Nucleotide_cyclase"/>
</dbReference>